<evidence type="ECO:0000313" key="3">
    <source>
        <dbReference type="EMBL" id="MFD3002129.1"/>
    </source>
</evidence>
<evidence type="ECO:0000313" key="4">
    <source>
        <dbReference type="Proteomes" id="UP001597641"/>
    </source>
</evidence>
<accession>A0ABW6BWE9</accession>
<gene>
    <name evidence="3" type="ORF">ACFS7Z_17295</name>
</gene>
<dbReference type="EMBL" id="JBHUOX010000014">
    <property type="protein sequence ID" value="MFD3002129.1"/>
    <property type="molecule type" value="Genomic_DNA"/>
</dbReference>
<dbReference type="RefSeq" id="WP_377487267.1">
    <property type="nucleotide sequence ID" value="NZ_JBHUOX010000014.1"/>
</dbReference>
<sequence length="218" mass="24311">MKKFFVFFAFVIVTIVAAQAQPRFGVRAGANYSGISGDNVDNLDRVFGFHAGITSQFYVTPDTFLTIHPEILYSQKGAEYEATGFKVRLDYIDLPVLARINAGPLYFEGGPQLSFRIKEEINSDADDPVYLYKPDQLLRRGSFSYVAGVGLAATPLGLSIGVRYNGEISNINNNDDIQNIRSNWFMLTVSFLLPSKERAPVETEVETDTELDTETEIE</sequence>
<keyword evidence="1" id="KW-0732">Signal</keyword>
<proteinExistence type="predicted"/>
<evidence type="ECO:0000259" key="2">
    <source>
        <dbReference type="Pfam" id="PF13568"/>
    </source>
</evidence>
<feature type="signal peptide" evidence="1">
    <location>
        <begin position="1"/>
        <end position="20"/>
    </location>
</feature>
<feature type="chain" id="PRO_5046559181" evidence="1">
    <location>
        <begin position="21"/>
        <end position="218"/>
    </location>
</feature>
<dbReference type="Pfam" id="PF13568">
    <property type="entry name" value="OMP_b-brl_2"/>
    <property type="match status" value="1"/>
</dbReference>
<protein>
    <submittedName>
        <fullName evidence="3">Porin family protein</fullName>
    </submittedName>
</protein>
<feature type="domain" description="Outer membrane protein beta-barrel" evidence="2">
    <location>
        <begin position="20"/>
        <end position="165"/>
    </location>
</feature>
<name>A0ABW6BWE9_9BACT</name>
<evidence type="ECO:0000256" key="1">
    <source>
        <dbReference type="SAM" id="SignalP"/>
    </source>
</evidence>
<organism evidence="3 4">
    <name type="scientific">Pontibacter toksunensis</name>
    <dbReference type="NCBI Taxonomy" id="1332631"/>
    <lineage>
        <taxon>Bacteria</taxon>
        <taxon>Pseudomonadati</taxon>
        <taxon>Bacteroidota</taxon>
        <taxon>Cytophagia</taxon>
        <taxon>Cytophagales</taxon>
        <taxon>Hymenobacteraceae</taxon>
        <taxon>Pontibacter</taxon>
    </lineage>
</organism>
<reference evidence="4" key="1">
    <citation type="journal article" date="2019" name="Int. J. Syst. Evol. Microbiol.">
        <title>The Global Catalogue of Microorganisms (GCM) 10K type strain sequencing project: providing services to taxonomists for standard genome sequencing and annotation.</title>
        <authorList>
            <consortium name="The Broad Institute Genomics Platform"/>
            <consortium name="The Broad Institute Genome Sequencing Center for Infectious Disease"/>
            <person name="Wu L."/>
            <person name="Ma J."/>
        </authorList>
    </citation>
    <scope>NUCLEOTIDE SEQUENCE [LARGE SCALE GENOMIC DNA]</scope>
    <source>
        <strain evidence="4">KCTC 23984</strain>
    </source>
</reference>
<keyword evidence="4" id="KW-1185">Reference proteome</keyword>
<dbReference type="InterPro" id="IPR025665">
    <property type="entry name" value="Beta-barrel_OMP_2"/>
</dbReference>
<dbReference type="Proteomes" id="UP001597641">
    <property type="component" value="Unassembled WGS sequence"/>
</dbReference>
<comment type="caution">
    <text evidence="3">The sequence shown here is derived from an EMBL/GenBank/DDBJ whole genome shotgun (WGS) entry which is preliminary data.</text>
</comment>